<reference evidence="2 3" key="1">
    <citation type="submission" date="2019-11" db="EMBL/GenBank/DDBJ databases">
        <authorList>
            <person name="Zheng R.K."/>
            <person name="Sun C.M."/>
        </authorList>
    </citation>
    <scope>NUCLEOTIDE SEQUENCE [LARGE SCALE GENOMIC DNA]</scope>
    <source>
        <strain evidence="2 3">SRB007</strain>
    </source>
</reference>
<name>A0A6I6JDJ4_9BACT</name>
<keyword evidence="1" id="KW-1133">Transmembrane helix</keyword>
<proteinExistence type="predicted"/>
<accession>A0A6I6JDJ4</accession>
<dbReference type="Pfam" id="PF13301">
    <property type="entry name" value="DUF4079"/>
    <property type="match status" value="1"/>
</dbReference>
<dbReference type="InterPro" id="IPR025067">
    <property type="entry name" value="DUF4079"/>
</dbReference>
<protein>
    <submittedName>
        <fullName evidence="2">DUF4079 family protein</fullName>
    </submittedName>
</protein>
<evidence type="ECO:0000313" key="2">
    <source>
        <dbReference type="EMBL" id="QGY39140.1"/>
    </source>
</evidence>
<dbReference type="EMBL" id="CP046400">
    <property type="protein sequence ID" value="QGY39140.1"/>
    <property type="molecule type" value="Genomic_DNA"/>
</dbReference>
<feature type="transmembrane region" description="Helical" evidence="1">
    <location>
        <begin position="44"/>
        <end position="67"/>
    </location>
</feature>
<dbReference type="RefSeq" id="WP_158946365.1">
    <property type="nucleotide sequence ID" value="NZ_CP046400.1"/>
</dbReference>
<dbReference type="Proteomes" id="UP000428328">
    <property type="component" value="Chromosome"/>
</dbReference>
<gene>
    <name evidence="2" type="ORF">GM415_03045</name>
</gene>
<sequence length="140" mass="15877">MLWIHPAMQVLATLIGIYAAYLGMKRFLSQHLSMRRQFLWNRHVALGAAAIVLWLAGLIGGFAVARIKWQVNFVTGDHYETALAMLPLLFFGGLSGLYMHRNKARRRVLPLLHGLCNVVLVGQALYQFKTGWQVIKDFVL</sequence>
<organism evidence="2 3">
    <name type="scientific">Pseudodesulfovibrio cashew</name>
    <dbReference type="NCBI Taxonomy" id="2678688"/>
    <lineage>
        <taxon>Bacteria</taxon>
        <taxon>Pseudomonadati</taxon>
        <taxon>Thermodesulfobacteriota</taxon>
        <taxon>Desulfovibrionia</taxon>
        <taxon>Desulfovibrionales</taxon>
        <taxon>Desulfovibrionaceae</taxon>
    </lineage>
</organism>
<keyword evidence="1" id="KW-0812">Transmembrane</keyword>
<evidence type="ECO:0000313" key="3">
    <source>
        <dbReference type="Proteomes" id="UP000428328"/>
    </source>
</evidence>
<keyword evidence="3" id="KW-1185">Reference proteome</keyword>
<evidence type="ECO:0000256" key="1">
    <source>
        <dbReference type="SAM" id="Phobius"/>
    </source>
</evidence>
<keyword evidence="1" id="KW-0472">Membrane</keyword>
<dbReference type="KEGG" id="psel:GM415_03045"/>
<dbReference type="AlphaFoldDB" id="A0A6I6JDJ4"/>
<feature type="transmembrane region" description="Helical" evidence="1">
    <location>
        <begin position="6"/>
        <end position="24"/>
    </location>
</feature>
<feature type="transmembrane region" description="Helical" evidence="1">
    <location>
        <begin position="79"/>
        <end position="99"/>
    </location>
</feature>